<keyword evidence="1" id="KW-1133">Transmembrane helix</keyword>
<dbReference type="RefSeq" id="WP_015941693.1">
    <property type="nucleotide sequence ID" value="NC_011831.1"/>
</dbReference>
<feature type="transmembrane region" description="Helical" evidence="1">
    <location>
        <begin position="191"/>
        <end position="210"/>
    </location>
</feature>
<dbReference type="HOGENOM" id="CLU_1222977_0_0_0"/>
<gene>
    <name evidence="2" type="ordered locus">Cagg_2977</name>
</gene>
<proteinExistence type="predicted"/>
<sequence length="226" mass="25462">MLVLFLPYIIAATIIYERYFGPLSRSTTIALLPAVLIGGFIVRSPQVNAEVTGAICDSIQPIPTPDCIMFGEVLGAISFLELSTEQGIEFVRRFTTPETSVVYLITGFISFIPIVIAITSYRLWQGIPRRGLVAIIIFSGMSLLATIPLMIVAADYGRFINIHVTCLTFLLIWLIQEAPNRISHVHQQHTLLSWIAAIVFVVSWRLPMWLRFASYENAFPLLRWFT</sequence>
<feature type="transmembrane region" description="Helical" evidence="1">
    <location>
        <begin position="160"/>
        <end position="179"/>
    </location>
</feature>
<dbReference type="AlphaFoldDB" id="B8G6M8"/>
<protein>
    <submittedName>
        <fullName evidence="2">Uncharacterized protein</fullName>
    </submittedName>
</protein>
<accession>B8G6M8</accession>
<evidence type="ECO:0000313" key="3">
    <source>
        <dbReference type="Proteomes" id="UP000002508"/>
    </source>
</evidence>
<evidence type="ECO:0000313" key="2">
    <source>
        <dbReference type="EMBL" id="ACL25837.1"/>
    </source>
</evidence>
<keyword evidence="1" id="KW-0472">Membrane</keyword>
<evidence type="ECO:0000256" key="1">
    <source>
        <dbReference type="SAM" id="Phobius"/>
    </source>
</evidence>
<dbReference type="OrthoDB" id="1235476at2"/>
<reference evidence="2" key="1">
    <citation type="submission" date="2008-12" db="EMBL/GenBank/DDBJ databases">
        <title>Complete sequence of Chloroflexus aggregans DSM 9485.</title>
        <authorList>
            <consortium name="US DOE Joint Genome Institute"/>
            <person name="Lucas S."/>
            <person name="Copeland A."/>
            <person name="Lapidus A."/>
            <person name="Glavina del Rio T."/>
            <person name="Dalin E."/>
            <person name="Tice H."/>
            <person name="Pitluck S."/>
            <person name="Foster B."/>
            <person name="Larimer F."/>
            <person name="Land M."/>
            <person name="Hauser L."/>
            <person name="Kyrpides N."/>
            <person name="Mikhailova N."/>
            <person name="Bryant D."/>
            <person name="Richardson P."/>
        </authorList>
    </citation>
    <scope>NUCLEOTIDE SEQUENCE</scope>
    <source>
        <strain evidence="2">DSM 9485</strain>
    </source>
</reference>
<name>B8G6M8_CHLAD</name>
<feature type="transmembrane region" description="Helical" evidence="1">
    <location>
        <begin position="131"/>
        <end position="154"/>
    </location>
</feature>
<feature type="transmembrane region" description="Helical" evidence="1">
    <location>
        <begin position="101"/>
        <end position="124"/>
    </location>
</feature>
<dbReference type="Proteomes" id="UP000002508">
    <property type="component" value="Chromosome"/>
</dbReference>
<organism evidence="2 3">
    <name type="scientific">Chloroflexus aggregans (strain MD-66 / DSM 9485)</name>
    <dbReference type="NCBI Taxonomy" id="326427"/>
    <lineage>
        <taxon>Bacteria</taxon>
        <taxon>Bacillati</taxon>
        <taxon>Chloroflexota</taxon>
        <taxon>Chloroflexia</taxon>
        <taxon>Chloroflexales</taxon>
        <taxon>Chloroflexineae</taxon>
        <taxon>Chloroflexaceae</taxon>
        <taxon>Chloroflexus</taxon>
    </lineage>
</organism>
<keyword evidence="3" id="KW-1185">Reference proteome</keyword>
<keyword evidence="1" id="KW-0812">Transmembrane</keyword>
<dbReference type="KEGG" id="cag:Cagg_2977"/>
<dbReference type="EMBL" id="CP001337">
    <property type="protein sequence ID" value="ACL25837.1"/>
    <property type="molecule type" value="Genomic_DNA"/>
</dbReference>